<reference evidence="12" key="1">
    <citation type="submission" date="2025-08" db="UniProtKB">
        <authorList>
            <consortium name="RefSeq"/>
        </authorList>
    </citation>
    <scope>IDENTIFICATION</scope>
    <source>
        <tissue evidence="12">Muscle</tissue>
    </source>
</reference>
<keyword evidence="5" id="KW-1133">Transmembrane helix</keyword>
<evidence type="ECO:0000256" key="3">
    <source>
        <dbReference type="ARBA" id="ARBA00022782"/>
    </source>
</evidence>
<feature type="compositionally biased region" description="Basic and acidic residues" evidence="9">
    <location>
        <begin position="337"/>
        <end position="348"/>
    </location>
</feature>
<evidence type="ECO:0000259" key="10">
    <source>
        <dbReference type="Pfam" id="PF14650"/>
    </source>
</evidence>
<feature type="compositionally biased region" description="Basic and acidic residues" evidence="9">
    <location>
        <begin position="86"/>
        <end position="98"/>
    </location>
</feature>
<comment type="function">
    <text evidence="8">May play a role in spermatogenesis.</text>
</comment>
<name>A0A7E6D2J0_9CHIR</name>
<evidence type="ECO:0000256" key="1">
    <source>
        <dbReference type="ARBA" id="ARBA00004167"/>
    </source>
</evidence>
<evidence type="ECO:0000256" key="7">
    <source>
        <dbReference type="ARBA" id="ARBA00035009"/>
    </source>
</evidence>
<dbReference type="GeneID" id="118498660"/>
<evidence type="ECO:0000256" key="6">
    <source>
        <dbReference type="ARBA" id="ARBA00023136"/>
    </source>
</evidence>
<keyword evidence="6" id="KW-0472">Membrane</keyword>
<feature type="compositionally biased region" description="Basic and acidic residues" evidence="9">
    <location>
        <begin position="307"/>
        <end position="320"/>
    </location>
</feature>
<comment type="subcellular location">
    <subcellularLocation>
        <location evidence="1">Membrane</location>
        <topology evidence="1">Single-pass membrane protein</topology>
    </subcellularLocation>
</comment>
<keyword evidence="3" id="KW-0221">Differentiation</keyword>
<evidence type="ECO:0000256" key="9">
    <source>
        <dbReference type="SAM" id="MobiDB-lite"/>
    </source>
</evidence>
<feature type="region of interest" description="Disordered" evidence="9">
    <location>
        <begin position="301"/>
        <end position="320"/>
    </location>
</feature>
<evidence type="ECO:0000313" key="12">
    <source>
        <dbReference type="RefSeq" id="XP_035873176.1"/>
    </source>
</evidence>
<proteinExistence type="inferred from homology"/>
<organism evidence="11 12">
    <name type="scientific">Phyllostomus discolor</name>
    <name type="common">pale spear-nosed bat</name>
    <dbReference type="NCBI Taxonomy" id="89673"/>
    <lineage>
        <taxon>Eukaryota</taxon>
        <taxon>Metazoa</taxon>
        <taxon>Chordata</taxon>
        <taxon>Craniata</taxon>
        <taxon>Vertebrata</taxon>
        <taxon>Euteleostomi</taxon>
        <taxon>Mammalia</taxon>
        <taxon>Eutheria</taxon>
        <taxon>Laurasiatheria</taxon>
        <taxon>Chiroptera</taxon>
        <taxon>Yangochiroptera</taxon>
        <taxon>Phyllostomidae</taxon>
        <taxon>Phyllostominae</taxon>
        <taxon>Phyllostomus</taxon>
    </lineage>
</organism>
<dbReference type="GO" id="GO:0007283">
    <property type="term" value="P:spermatogenesis"/>
    <property type="evidence" value="ECO:0007669"/>
    <property type="project" value="UniProtKB-KW"/>
</dbReference>
<dbReference type="InParanoid" id="A0A7E6D2J0"/>
<feature type="compositionally biased region" description="Basic and acidic residues" evidence="9">
    <location>
        <begin position="23"/>
        <end position="35"/>
    </location>
</feature>
<evidence type="ECO:0000256" key="8">
    <source>
        <dbReference type="ARBA" id="ARBA00037695"/>
    </source>
</evidence>
<accession>A0A7E6D2J0</accession>
<feature type="compositionally biased region" description="Basic and acidic residues" evidence="9">
    <location>
        <begin position="111"/>
        <end position="125"/>
    </location>
</feature>
<dbReference type="KEGG" id="pdic:118498660"/>
<keyword evidence="11" id="KW-1185">Reference proteome</keyword>
<dbReference type="Pfam" id="PF14650">
    <property type="entry name" value="FAM75"/>
    <property type="match status" value="1"/>
</dbReference>
<gene>
    <name evidence="12" type="primary">LOC118498660</name>
</gene>
<evidence type="ECO:0000256" key="4">
    <source>
        <dbReference type="ARBA" id="ARBA00022871"/>
    </source>
</evidence>
<dbReference type="GO" id="GO:0030154">
    <property type="term" value="P:cell differentiation"/>
    <property type="evidence" value="ECO:0007669"/>
    <property type="project" value="UniProtKB-KW"/>
</dbReference>
<keyword evidence="2" id="KW-0812">Transmembrane</keyword>
<sequence>MGKSSQDAEKMRSSGPARIPPRTHLDMDVGPSERRSLKHLCSGSASIPGKGLGVSCEESGRDLMGSSTSRLDKNVLRVHLDRTVGKVSDDQDPVDGHPPRLAASLPGKSNVHREAKHPASPKDLEPCMNSCPELSPLSSHTQQVLEAHIKKFQVRHRWGLPLRILKPIKAFKLTRAQHSPLLNSLGIFSATCVSRALPSADFAKFLDKPVHSLPKEKVKGESLVPTPVGPLAVPSLASEIQSALGRTPTGNCHGPSVAPLTRQEDRLTPLSLNYTSNGRMWHSETSTEAKEGCWVLSPSLVATSNEPTKENNRKPAPAEHREVWAGLRASQASRMHTAQEKKSGESSRSRSCQLEQKGQVPPENLFRKGMRCFLQWILPGKSEGQKKPPQKGTPAPALDQSWEPDKSRSLMDSRAAEAQELMTAVRQSLEEKLAFHYGLQASRSHWRRGELQAPAGPHLCHQRVLCYEEQRRMMRGMADGRQATPNGHNWSNKSGWTTNRDSKGAFPPRDPWSPGRPCQHGPMVAGLSGRPRHCPRHCPLRKYVSSAQPVSAAHAFPTGTFL</sequence>
<evidence type="ECO:0000256" key="2">
    <source>
        <dbReference type="ARBA" id="ARBA00022692"/>
    </source>
</evidence>
<feature type="compositionally biased region" description="Basic and acidic residues" evidence="9">
    <location>
        <begin position="1"/>
        <end position="12"/>
    </location>
</feature>
<keyword evidence="4" id="KW-0744">Spermatogenesis</keyword>
<protein>
    <submittedName>
        <fullName evidence="12">Uncharacterized protein LOC118498660</fullName>
    </submittedName>
</protein>
<feature type="region of interest" description="Disordered" evidence="9">
    <location>
        <begin position="86"/>
        <end position="127"/>
    </location>
</feature>
<evidence type="ECO:0000256" key="5">
    <source>
        <dbReference type="ARBA" id="ARBA00022989"/>
    </source>
</evidence>
<feature type="region of interest" description="Disordered" evidence="9">
    <location>
        <begin position="380"/>
        <end position="410"/>
    </location>
</feature>
<feature type="region of interest" description="Disordered" evidence="9">
    <location>
        <begin position="330"/>
        <end position="361"/>
    </location>
</feature>
<feature type="domain" description="SPATA31" evidence="10">
    <location>
        <begin position="2"/>
        <end position="95"/>
    </location>
</feature>
<feature type="compositionally biased region" description="Polar residues" evidence="9">
    <location>
        <begin position="483"/>
        <end position="499"/>
    </location>
</feature>
<dbReference type="InterPro" id="IPR039509">
    <property type="entry name" value="SPATA31"/>
</dbReference>
<dbReference type="Proteomes" id="UP000504628">
    <property type="component" value="Unplaced"/>
</dbReference>
<dbReference type="AlphaFoldDB" id="A0A7E6D2J0"/>
<comment type="similarity">
    <text evidence="7">Belongs to the SPATA31 family.</text>
</comment>
<feature type="region of interest" description="Disordered" evidence="9">
    <location>
        <begin position="1"/>
        <end position="53"/>
    </location>
</feature>
<feature type="region of interest" description="Disordered" evidence="9">
    <location>
        <begin position="479"/>
        <end position="524"/>
    </location>
</feature>
<dbReference type="RefSeq" id="XP_035873176.1">
    <property type="nucleotide sequence ID" value="XM_036017283.1"/>
</dbReference>
<dbReference type="PANTHER" id="PTHR21859">
    <property type="entry name" value="ACROSOME-SPECIFIC PROTEIN"/>
    <property type="match status" value="1"/>
</dbReference>
<evidence type="ECO:0000313" key="11">
    <source>
        <dbReference type="Proteomes" id="UP000504628"/>
    </source>
</evidence>
<dbReference type="OrthoDB" id="9806404at2759"/>
<dbReference type="GO" id="GO:0016020">
    <property type="term" value="C:membrane"/>
    <property type="evidence" value="ECO:0007669"/>
    <property type="project" value="UniProtKB-SubCell"/>
</dbReference>
<dbReference type="PANTHER" id="PTHR21859:SF55">
    <property type="entry name" value="SPERMATOGENESIS-ASSOCIATED PROTEIN 31A1-RELATED"/>
    <property type="match status" value="1"/>
</dbReference>